<gene>
    <name evidence="1" type="ORF">L1987_46247</name>
</gene>
<organism evidence="1 2">
    <name type="scientific">Smallanthus sonchifolius</name>
    <dbReference type="NCBI Taxonomy" id="185202"/>
    <lineage>
        <taxon>Eukaryota</taxon>
        <taxon>Viridiplantae</taxon>
        <taxon>Streptophyta</taxon>
        <taxon>Embryophyta</taxon>
        <taxon>Tracheophyta</taxon>
        <taxon>Spermatophyta</taxon>
        <taxon>Magnoliopsida</taxon>
        <taxon>eudicotyledons</taxon>
        <taxon>Gunneridae</taxon>
        <taxon>Pentapetalae</taxon>
        <taxon>asterids</taxon>
        <taxon>campanulids</taxon>
        <taxon>Asterales</taxon>
        <taxon>Asteraceae</taxon>
        <taxon>Asteroideae</taxon>
        <taxon>Heliantheae alliance</taxon>
        <taxon>Millerieae</taxon>
        <taxon>Smallanthus</taxon>
    </lineage>
</organism>
<protein>
    <submittedName>
        <fullName evidence="1">Uncharacterized protein</fullName>
    </submittedName>
</protein>
<proteinExistence type="predicted"/>
<sequence>MSDNTPLEIQEEIMKRLPVKSLIQFRCVSKTWKSLIDSSDFIANYTHMQHLLVTYGFGVCPVTNDPKIVKITYIDNWVDIKSKACIPWRVEVFSLSTGAWRSAYTTNLPRKLIHFYLFSVDIDGIIYWLTEDRISIDGGFKYYSMITSFDMTSEEFGEVYLPDTLAHSGEHEISKLRNSLVVLGNYMDTEGFGFDLSSLVVYESSSERIVNLDIDVLHLSFCVHPYTTSA</sequence>
<name>A0ACB9FZ05_9ASTR</name>
<evidence type="ECO:0000313" key="2">
    <source>
        <dbReference type="Proteomes" id="UP001056120"/>
    </source>
</evidence>
<dbReference type="EMBL" id="CM042032">
    <property type="protein sequence ID" value="KAI3776462.1"/>
    <property type="molecule type" value="Genomic_DNA"/>
</dbReference>
<accession>A0ACB9FZ05</accession>
<reference evidence="1 2" key="2">
    <citation type="journal article" date="2022" name="Mol. Ecol. Resour.">
        <title>The genomes of chicory, endive, great burdock and yacon provide insights into Asteraceae paleo-polyploidization history and plant inulin production.</title>
        <authorList>
            <person name="Fan W."/>
            <person name="Wang S."/>
            <person name="Wang H."/>
            <person name="Wang A."/>
            <person name="Jiang F."/>
            <person name="Liu H."/>
            <person name="Zhao H."/>
            <person name="Xu D."/>
            <person name="Zhang Y."/>
        </authorList>
    </citation>
    <scope>NUCLEOTIDE SEQUENCE [LARGE SCALE GENOMIC DNA]</scope>
    <source>
        <strain evidence="2">cv. Yunnan</strain>
        <tissue evidence="1">Leaves</tissue>
    </source>
</reference>
<evidence type="ECO:0000313" key="1">
    <source>
        <dbReference type="EMBL" id="KAI3776462.1"/>
    </source>
</evidence>
<dbReference type="Proteomes" id="UP001056120">
    <property type="component" value="Linkage Group LG15"/>
</dbReference>
<keyword evidence="2" id="KW-1185">Reference proteome</keyword>
<reference evidence="2" key="1">
    <citation type="journal article" date="2022" name="Mol. Ecol. Resour.">
        <title>The genomes of chicory, endive, great burdock and yacon provide insights into Asteraceae palaeo-polyploidization history and plant inulin production.</title>
        <authorList>
            <person name="Fan W."/>
            <person name="Wang S."/>
            <person name="Wang H."/>
            <person name="Wang A."/>
            <person name="Jiang F."/>
            <person name="Liu H."/>
            <person name="Zhao H."/>
            <person name="Xu D."/>
            <person name="Zhang Y."/>
        </authorList>
    </citation>
    <scope>NUCLEOTIDE SEQUENCE [LARGE SCALE GENOMIC DNA]</scope>
    <source>
        <strain evidence="2">cv. Yunnan</strain>
    </source>
</reference>
<comment type="caution">
    <text evidence="1">The sequence shown here is derived from an EMBL/GenBank/DDBJ whole genome shotgun (WGS) entry which is preliminary data.</text>
</comment>